<comment type="caution">
    <text evidence="2">The sequence shown here is derived from an EMBL/GenBank/DDBJ whole genome shotgun (WGS) entry which is preliminary data.</text>
</comment>
<gene>
    <name evidence="2" type="ORF">GRJ2_001294400</name>
</gene>
<sequence length="86" mass="9651">MKLIGGMEHLSCEDRLRELGLFSLEKRRLQGDLIVAYQYLKGPTGKMPVEKTMVRQAVPLQPMEINGGADIQLQPMEDPTPEQVDA</sequence>
<organism evidence="2 3">
    <name type="scientific">Grus japonensis</name>
    <name type="common">Japanese crane</name>
    <name type="synonym">Red-crowned crane</name>
    <dbReference type="NCBI Taxonomy" id="30415"/>
    <lineage>
        <taxon>Eukaryota</taxon>
        <taxon>Metazoa</taxon>
        <taxon>Chordata</taxon>
        <taxon>Craniata</taxon>
        <taxon>Vertebrata</taxon>
        <taxon>Euteleostomi</taxon>
        <taxon>Archelosauria</taxon>
        <taxon>Archosauria</taxon>
        <taxon>Dinosauria</taxon>
        <taxon>Saurischia</taxon>
        <taxon>Theropoda</taxon>
        <taxon>Coelurosauria</taxon>
        <taxon>Aves</taxon>
        <taxon>Neognathae</taxon>
        <taxon>Neoaves</taxon>
        <taxon>Gruiformes</taxon>
        <taxon>Gruidae</taxon>
        <taxon>Grus</taxon>
    </lineage>
</organism>
<evidence type="ECO:0000313" key="3">
    <source>
        <dbReference type="Proteomes" id="UP001623348"/>
    </source>
</evidence>
<feature type="region of interest" description="Disordered" evidence="1">
    <location>
        <begin position="65"/>
        <end position="86"/>
    </location>
</feature>
<dbReference type="Proteomes" id="UP001623348">
    <property type="component" value="Unassembled WGS sequence"/>
</dbReference>
<protein>
    <submittedName>
        <fullName evidence="2">Uncharacterized protein</fullName>
    </submittedName>
</protein>
<accession>A0ABC9WS73</accession>
<name>A0ABC9WS73_GRUJA</name>
<evidence type="ECO:0000256" key="1">
    <source>
        <dbReference type="SAM" id="MobiDB-lite"/>
    </source>
</evidence>
<evidence type="ECO:0000313" key="2">
    <source>
        <dbReference type="EMBL" id="GAB0188291.1"/>
    </source>
</evidence>
<keyword evidence="3" id="KW-1185">Reference proteome</keyword>
<reference evidence="2 3" key="1">
    <citation type="submission" date="2024-06" db="EMBL/GenBank/DDBJ databases">
        <title>The draft genome of Grus japonensis, version 3.</title>
        <authorList>
            <person name="Nabeshima K."/>
            <person name="Suzuki S."/>
            <person name="Onuma M."/>
        </authorList>
    </citation>
    <scope>NUCLEOTIDE SEQUENCE [LARGE SCALE GENOMIC DNA]</scope>
    <source>
        <strain evidence="2 3">451A</strain>
    </source>
</reference>
<dbReference type="AlphaFoldDB" id="A0ABC9WS73"/>
<dbReference type="EMBL" id="BAAFJT010000004">
    <property type="protein sequence ID" value="GAB0188291.1"/>
    <property type="molecule type" value="Genomic_DNA"/>
</dbReference>
<proteinExistence type="predicted"/>